<comment type="caution">
    <text evidence="5">The sequence shown here is derived from an EMBL/GenBank/DDBJ whole genome shotgun (WGS) entry which is preliminary data.</text>
</comment>
<dbReference type="Gene3D" id="2.180.10.10">
    <property type="entry name" value="RHS repeat-associated core"/>
    <property type="match status" value="1"/>
</dbReference>
<dbReference type="NCBIfam" id="TIGR03696">
    <property type="entry name" value="Rhs_assc_core"/>
    <property type="match status" value="1"/>
</dbReference>
<dbReference type="Proteomes" id="UP000250870">
    <property type="component" value="Unassembled WGS sequence"/>
</dbReference>
<dbReference type="InterPro" id="IPR041508">
    <property type="entry name" value="TcC-like_repeat"/>
</dbReference>
<comment type="catalytic activity">
    <reaction evidence="3">
        <text>L-arginyl-[protein] + NAD(+) = N(omega)-(ADP-D-ribosyl)-L-arginyl-[protein] + nicotinamide + H(+)</text>
        <dbReference type="Rhea" id="RHEA:19149"/>
        <dbReference type="Rhea" id="RHEA-COMP:10532"/>
        <dbReference type="Rhea" id="RHEA-COMP:15087"/>
        <dbReference type="ChEBI" id="CHEBI:15378"/>
        <dbReference type="ChEBI" id="CHEBI:17154"/>
        <dbReference type="ChEBI" id="CHEBI:29965"/>
        <dbReference type="ChEBI" id="CHEBI:57540"/>
        <dbReference type="ChEBI" id="CHEBI:142554"/>
        <dbReference type="EC" id="2.4.2.31"/>
    </reaction>
</comment>
<evidence type="ECO:0000256" key="1">
    <source>
        <dbReference type="ARBA" id="ARBA00012031"/>
    </source>
</evidence>
<evidence type="ECO:0000259" key="4">
    <source>
        <dbReference type="Pfam" id="PF03496"/>
    </source>
</evidence>
<dbReference type="GO" id="GO:0106274">
    <property type="term" value="F:NAD+-protein-arginine ADP-ribosyltransferase activity"/>
    <property type="evidence" value="ECO:0007669"/>
    <property type="project" value="UniProtKB-EC"/>
</dbReference>
<dbReference type="InterPro" id="IPR003540">
    <property type="entry name" value="ADP-ribosyltransferase"/>
</dbReference>
<gene>
    <name evidence="5" type="ORF">CKY01_14650</name>
</gene>
<dbReference type="EC" id="2.4.2.31" evidence="1"/>
<feature type="domain" description="ADP ribosyltransferase" evidence="4">
    <location>
        <begin position="727"/>
        <end position="910"/>
    </location>
</feature>
<evidence type="ECO:0000256" key="2">
    <source>
        <dbReference type="ARBA" id="ARBA00033021"/>
    </source>
</evidence>
<organism evidence="5 6">
    <name type="scientific">Photorhabdus laumondii subsp. clarkei</name>
    <dbReference type="NCBI Taxonomy" id="2029685"/>
    <lineage>
        <taxon>Bacteria</taxon>
        <taxon>Pseudomonadati</taxon>
        <taxon>Pseudomonadota</taxon>
        <taxon>Gammaproteobacteria</taxon>
        <taxon>Enterobacterales</taxon>
        <taxon>Morganellaceae</taxon>
        <taxon>Photorhabdus</taxon>
    </lineage>
</organism>
<accession>A0A329VGF8</accession>
<evidence type="ECO:0000256" key="3">
    <source>
        <dbReference type="ARBA" id="ARBA00047597"/>
    </source>
</evidence>
<dbReference type="SUPFAM" id="SSF56399">
    <property type="entry name" value="ADP-ribosylation"/>
    <property type="match status" value="1"/>
</dbReference>
<dbReference type="PANTHER" id="PTHR32305">
    <property type="match status" value="1"/>
</dbReference>
<dbReference type="Pfam" id="PF03496">
    <property type="entry name" value="ADPrib_exo_Tox"/>
    <property type="match status" value="1"/>
</dbReference>
<sequence>MKNINSKLYHHTPTVSVHDNRGLAIRNISFHRATAEANTDPRITRHQYNAGGYLNQSIDPRLYDAKQTNNAVQPNFIWQHNLTGNILRTESVDAGRTITLNDIEGRPVLTISATGVRQNHLYEDNTLPGRLLAITEQAQTEEKTTERLIWAGNTPQEKEYNLVGQRVRHYDTAGLTQLNSLALTGTVLSQSQQLLVDNQDADWTGEDQSLWQQKLSSDVYTTQNKTDATGALLTQTDAKGNIQRQAYDVAGQLKGSWLTLKGQAEQVIIKSLTYSAAGQKLREEHGNGIITEYSYEPETQRLIGITTRRPSDAKVLQDLRYQYDPVGNVTNIRNDAEATRFWRNQKVIPENSYTYDSLYQLISATGREMANIGQPNNPLPSPALPSDNNTYTNYTRTYSYDRGGNLMKIQHSSPATQNNYTTNITVSNYSNRAVLSTLTEDPTQVDALFDAGGHQTNLLSGQVLIWTPRGELKQVNSSAGNEWYRYDSNGTRQLKVNEQQTQNIAQQQRVTYLPGLELRTTQHGSTTTEYLQVITLGKAGRAQVRVLHWESGKPEDINNNQLRYSYDNLIGSSQLELDSEGQIISEEEYYPFGGTALWAARNQTEASYKTIRYSGKERDATGLYYYGYRYYQPWAGRWLSADPAGTIDGLNLYRMVRNNPVTQFDVQGLSPANRTEEAIIKQGSFTGMEEAVYKKMAKPQTFKRQRAIATQTEQEAHQLLTNNPGVDTSPIKDYTTDSSQINTAIRENSITSIVKDLDSSLSALQDRQMRVTYRVMTYVDNSTPSPWHSPQEGNSINVGDIVSDNAYLSTSAHRGFLNFVHKKETSETRYVKMAFLTNTGVNVAAKSKYNNESAEKVFKMDLDDSRKSFVEKLKIRANGPEAGQAEILFPRETPFEVISMKHQGRDTYVLLQDINQSAATHRNVRNTYTGNLTSSREN</sequence>
<name>A0A329VGF8_9GAMM</name>
<evidence type="ECO:0000313" key="6">
    <source>
        <dbReference type="Proteomes" id="UP000250870"/>
    </source>
</evidence>
<dbReference type="InterPro" id="IPR022385">
    <property type="entry name" value="Rhs_assc_core"/>
</dbReference>
<dbReference type="InterPro" id="IPR050708">
    <property type="entry name" value="T6SS_VgrG/RHS"/>
</dbReference>
<dbReference type="Pfam" id="PF18807">
    <property type="entry name" value="TTc_toxin_rep"/>
    <property type="match status" value="1"/>
</dbReference>
<dbReference type="AlphaFoldDB" id="A0A329VGF8"/>
<protein>
    <recommendedName>
        <fullName evidence="1">NAD(+)--protein-arginine ADP-ribosyltransferase</fullName>
        <ecNumber evidence="1">2.4.2.31</ecNumber>
    </recommendedName>
    <alternativeName>
        <fullName evidence="2">NAD(+)--arginine ADP-ribosyltransferase</fullName>
    </alternativeName>
</protein>
<dbReference type="Gene3D" id="3.90.176.10">
    <property type="entry name" value="Toxin ADP-ribosyltransferase, Chain A, domain 1"/>
    <property type="match status" value="1"/>
</dbReference>
<reference evidence="5 6" key="1">
    <citation type="journal article" date="2018" name="Int. J. Syst. Evol. Microbiol.">
        <title>Whole-genome-based revisit of Photorhabdus phylogeny: proposal for the elevation of most Photorhabdus subspecies to the species level and description of one novel species Photorhabdus bodei sp. nov., and one novel subspecies Photorhabdus laumondii subsp. clarkei subsp. nov.</title>
        <authorList>
            <person name="Machado R.A.R."/>
            <person name="Wuthrich D."/>
            <person name="Kuhnert P."/>
            <person name="Arce C.C.M."/>
            <person name="Thonen L."/>
            <person name="Ruiz C."/>
            <person name="Zhang X."/>
            <person name="Robert C.A.M."/>
            <person name="Karimi J."/>
            <person name="Kamali S."/>
            <person name="Ma J."/>
            <person name="Bruggmann R."/>
            <person name="Erb M."/>
        </authorList>
    </citation>
    <scope>NUCLEOTIDE SEQUENCE [LARGE SCALE GENOMIC DNA]</scope>
    <source>
        <strain evidence="5 6">BOJ-47</strain>
    </source>
</reference>
<dbReference type="EMBL" id="NSCI01000020">
    <property type="protein sequence ID" value="RAW89315.1"/>
    <property type="molecule type" value="Genomic_DNA"/>
</dbReference>
<evidence type="ECO:0000313" key="5">
    <source>
        <dbReference type="EMBL" id="RAW89315.1"/>
    </source>
</evidence>
<dbReference type="RefSeq" id="WP_113026241.1">
    <property type="nucleotide sequence ID" value="NZ_CAWNWQ010000020.1"/>
</dbReference>
<dbReference type="GO" id="GO:0005576">
    <property type="term" value="C:extracellular region"/>
    <property type="evidence" value="ECO:0007669"/>
    <property type="project" value="InterPro"/>
</dbReference>
<dbReference type="PANTHER" id="PTHR32305:SF15">
    <property type="entry name" value="PROTEIN RHSA-RELATED"/>
    <property type="match status" value="1"/>
</dbReference>
<proteinExistence type="predicted"/>